<feature type="compositionally biased region" description="Gly residues" evidence="1">
    <location>
        <begin position="119"/>
        <end position="133"/>
    </location>
</feature>
<feature type="compositionally biased region" description="Pro residues" evidence="1">
    <location>
        <begin position="182"/>
        <end position="198"/>
    </location>
</feature>
<dbReference type="OrthoDB" id="3328426at2"/>
<dbReference type="AlphaFoldDB" id="A0A3R7HZ26"/>
<evidence type="ECO:0000256" key="1">
    <source>
        <dbReference type="SAM" id="MobiDB-lite"/>
    </source>
</evidence>
<dbReference type="RefSeq" id="WP_051647859.1">
    <property type="nucleotide sequence ID" value="NZ_CP134822.1"/>
</dbReference>
<dbReference type="Proteomes" id="UP000028058">
    <property type="component" value="Unassembled WGS sequence"/>
</dbReference>
<protein>
    <submittedName>
        <fullName evidence="2">Uncharacterized protein</fullName>
    </submittedName>
</protein>
<sequence>MTSDAQGPGTPGDPPGRPSPPGPGEAREAETVRLPEGVPPGESRTGPGAGGSAPPGPVAGDDLTYSATVLDHAWGSVAPGPGPDPEPGADRVPLRKRDLERDRSSGEPTRVLPPPGAGALAGPGEGAGRGPGPAHGSPLPSGATTGAGDGRSGPPYAPDGVLRFGPGVPARAPWSDGGTPAGTPPHPRTPPPGSPPAGPWHGGPAPHRPPPARRGPRWPRRYAPAGLILLCVVLFLAWDRSGPEFAVTGVTVRASGPGGCDTTADVVARVRTNGQPGTIRYRWLRSDGTESGPLVERLVRGQREARLRLKWTFRGEGTVRAAAELRITSPGRRTESAAFTYRCG</sequence>
<proteinExistence type="predicted"/>
<feature type="compositionally biased region" description="Basic and acidic residues" evidence="1">
    <location>
        <begin position="88"/>
        <end position="105"/>
    </location>
</feature>
<keyword evidence="3" id="KW-1185">Reference proteome</keyword>
<accession>A0A3R7HZ26</accession>
<comment type="caution">
    <text evidence="2">The sequence shown here is derived from an EMBL/GenBank/DDBJ whole genome shotgun (WGS) entry which is preliminary data.</text>
</comment>
<gene>
    <name evidence="2" type="ORF">SFRA_021260</name>
</gene>
<reference evidence="2 3" key="1">
    <citation type="journal article" date="2014" name="Genome Announc.">
        <title>Draft Genome Sequence of Streptomyces fradiae ATCC 19609, a Strain Highly Sensitive to Antibiotics.</title>
        <authorList>
            <person name="Bekker O.B."/>
            <person name="Klimina K.M."/>
            <person name="Vatlin A.A."/>
            <person name="Zakharevich N.V."/>
            <person name="Kasianov A.S."/>
            <person name="Danilenko V.N."/>
        </authorList>
    </citation>
    <scope>NUCLEOTIDE SEQUENCE [LARGE SCALE GENOMIC DNA]</scope>
    <source>
        <strain evidence="2 3">ATCC 19609</strain>
    </source>
</reference>
<dbReference type="EMBL" id="JNAD02000010">
    <property type="protein sequence ID" value="RKM93695.1"/>
    <property type="molecule type" value="Genomic_DNA"/>
</dbReference>
<feature type="region of interest" description="Disordered" evidence="1">
    <location>
        <begin position="1"/>
        <end position="217"/>
    </location>
</feature>
<organism evidence="2 3">
    <name type="scientific">Streptomyces xinghaiensis</name>
    <dbReference type="NCBI Taxonomy" id="1038928"/>
    <lineage>
        <taxon>Bacteria</taxon>
        <taxon>Bacillati</taxon>
        <taxon>Actinomycetota</taxon>
        <taxon>Actinomycetes</taxon>
        <taxon>Kitasatosporales</taxon>
        <taxon>Streptomycetaceae</taxon>
        <taxon>Streptomyces</taxon>
    </lineage>
</organism>
<name>A0A3R7HZ26_9ACTN</name>
<feature type="compositionally biased region" description="Pro residues" evidence="1">
    <location>
        <begin position="11"/>
        <end position="23"/>
    </location>
</feature>
<evidence type="ECO:0000313" key="2">
    <source>
        <dbReference type="EMBL" id="RKM93695.1"/>
    </source>
</evidence>
<evidence type="ECO:0000313" key="3">
    <source>
        <dbReference type="Proteomes" id="UP000028058"/>
    </source>
</evidence>